<feature type="transmembrane region" description="Helical" evidence="1">
    <location>
        <begin position="491"/>
        <end position="512"/>
    </location>
</feature>
<dbReference type="RefSeq" id="WP_234895554.1">
    <property type="nucleotide sequence ID" value="NZ_CABWKE010000002.1"/>
</dbReference>
<dbReference type="Proteomes" id="UP000494179">
    <property type="component" value="Unassembled WGS sequence"/>
</dbReference>
<evidence type="ECO:0000313" key="3">
    <source>
        <dbReference type="EMBL" id="VWQ37875.1"/>
    </source>
</evidence>
<keyword evidence="1" id="KW-0472">Membrane</keyword>
<evidence type="ECO:0008006" key="6">
    <source>
        <dbReference type="Google" id="ProtNLM"/>
    </source>
</evidence>
<dbReference type="EMBL" id="CABWKI010000030">
    <property type="protein sequence ID" value="VWQ37875.1"/>
    <property type="molecule type" value="Genomic_DNA"/>
</dbReference>
<sequence>MMIWLSFFVAILATVFILYAPGFLLMKAARQTSINALAFAPPLTLAIYAIVEIVLSKAGVPGNWYTIFLPFLIVAILLFIFSICMRHKEKRSIRCALTNLSDTFPYWMMVVLYVAVGSVVSLIVFIRHMHGPNSYTQLYDNAWHMGIIQKFLASGDFSTLNAGDIVATSGSTFYPTGWHSLVALVASMTGFSVPVCINASIFVILSIVYPISMFVLVGKLSAYNNNVIVAGAFTALMFAAFPWRFLTFGPLYSNLLSFSIIPLVITVALNMVEAKRGVKERIFLVSVFVLSTIGVAVTQPNAVFTMGLLVAPYIFLQIPGYLEYAGITKHRNIAVAGACVALMMAIAGVWSLIYNAKFMQRTVTWQWPSYEKKIQAFIDIAFVGFRNAEPQILLGVLVLIGMVYTVFHKRLLWITCGYIIMCGFYAVSSSTEGFLKNVLTGFWYHDQYRLGASAVFYGAVLAAMGLWNLMIVIVRLVPENLIGASNSRNKCILSTFCVLLIILVNYFPSFYLSGRGDYVTAFGAITRDISYWNSPSEPKSYTATEAAFVEKVKKVVPKEAIILNQPYDGSAYAWGQNGLNVYYKAWEGNWMGAPSDDNSLISESLDKIASNREVKEAVRRVGAKYLLVLDKSDFSKDKNDVSMMKSIYASYPERKWSGIDEVSDATEGFKVVLSQGAMRLYRITV</sequence>
<protein>
    <recommendedName>
        <fullName evidence="6">ATP synthase F0, A subunit</fullName>
    </recommendedName>
</protein>
<evidence type="ECO:0000256" key="1">
    <source>
        <dbReference type="SAM" id="Phobius"/>
    </source>
</evidence>
<dbReference type="Pfam" id="PF20176">
    <property type="entry name" value="DUF6541"/>
    <property type="match status" value="1"/>
</dbReference>
<feature type="transmembrane region" description="Helical" evidence="1">
    <location>
        <begin position="6"/>
        <end position="25"/>
    </location>
</feature>
<feature type="transmembrane region" description="Helical" evidence="1">
    <location>
        <begin position="251"/>
        <end position="269"/>
    </location>
</feature>
<feature type="transmembrane region" description="Helical" evidence="1">
    <location>
        <begin position="411"/>
        <end position="428"/>
    </location>
</feature>
<organism evidence="2 5">
    <name type="scientific">Bifidobacterium longum subsp. infantis</name>
    <dbReference type="NCBI Taxonomy" id="1682"/>
    <lineage>
        <taxon>Bacteria</taxon>
        <taxon>Bacillati</taxon>
        <taxon>Actinomycetota</taxon>
        <taxon>Actinomycetes</taxon>
        <taxon>Bifidobacteriales</taxon>
        <taxon>Bifidobacteriaceae</taxon>
        <taxon>Bifidobacterium</taxon>
    </lineage>
</organism>
<dbReference type="Proteomes" id="UP000494270">
    <property type="component" value="Unassembled WGS sequence"/>
</dbReference>
<feature type="transmembrane region" description="Helical" evidence="1">
    <location>
        <begin position="37"/>
        <end position="58"/>
    </location>
</feature>
<comment type="caution">
    <text evidence="2">The sequence shown here is derived from an EMBL/GenBank/DDBJ whole genome shotgun (WGS) entry which is preliminary data.</text>
</comment>
<feature type="transmembrane region" description="Helical" evidence="1">
    <location>
        <begin position="334"/>
        <end position="354"/>
    </location>
</feature>
<feature type="transmembrane region" description="Helical" evidence="1">
    <location>
        <begin position="223"/>
        <end position="245"/>
    </location>
</feature>
<evidence type="ECO:0000313" key="5">
    <source>
        <dbReference type="Proteomes" id="UP000494270"/>
    </source>
</evidence>
<feature type="transmembrane region" description="Helical" evidence="1">
    <location>
        <begin position="448"/>
        <end position="470"/>
    </location>
</feature>
<reference evidence="4 5" key="1">
    <citation type="submission" date="2019-10" db="EMBL/GenBank/DDBJ databases">
        <authorList>
            <consortium name="Melissa Lawson"/>
            <person name="O'neill I."/>
        </authorList>
    </citation>
    <scope>NUCLEOTIDE SEQUENCE [LARGE SCALE GENOMIC DNA]</scope>
    <source>
        <strain evidence="3">LH_664</strain>
        <strain evidence="2">LH_665</strain>
    </source>
</reference>
<dbReference type="EMBL" id="CABWKE010000002">
    <property type="protein sequence ID" value="VWQ27277.1"/>
    <property type="molecule type" value="Genomic_DNA"/>
</dbReference>
<keyword evidence="1" id="KW-0812">Transmembrane</keyword>
<feature type="transmembrane region" description="Helical" evidence="1">
    <location>
        <begin position="374"/>
        <end position="404"/>
    </location>
</feature>
<keyword evidence="1" id="KW-1133">Transmembrane helix</keyword>
<evidence type="ECO:0000313" key="2">
    <source>
        <dbReference type="EMBL" id="VWQ27277.1"/>
    </source>
</evidence>
<dbReference type="InterPro" id="IPR046671">
    <property type="entry name" value="DUF6541"/>
</dbReference>
<gene>
    <name evidence="3" type="ORF">BIFLH664_01922</name>
    <name evidence="2" type="ORF">BIFLH665_00373</name>
</gene>
<feature type="transmembrane region" description="Helical" evidence="1">
    <location>
        <begin position="181"/>
        <end position="211"/>
    </location>
</feature>
<feature type="transmembrane region" description="Helical" evidence="1">
    <location>
        <begin position="64"/>
        <end position="85"/>
    </location>
</feature>
<feature type="transmembrane region" description="Helical" evidence="1">
    <location>
        <begin position="281"/>
        <end position="297"/>
    </location>
</feature>
<feature type="transmembrane region" description="Helical" evidence="1">
    <location>
        <begin position="106"/>
        <end position="126"/>
    </location>
</feature>
<evidence type="ECO:0000313" key="4">
    <source>
        <dbReference type="Proteomes" id="UP000494179"/>
    </source>
</evidence>
<proteinExistence type="predicted"/>
<feature type="transmembrane region" description="Helical" evidence="1">
    <location>
        <begin position="303"/>
        <end position="322"/>
    </location>
</feature>
<dbReference type="AlphaFoldDB" id="A0A8U0KPT6"/>
<name>A0A8U0KPT6_BIFLI</name>
<accession>A0A8U0KPT6</accession>